<evidence type="ECO:0000313" key="1">
    <source>
        <dbReference type="EMBL" id="SNT76708.1"/>
    </source>
</evidence>
<keyword evidence="2" id="KW-1185">Reference proteome</keyword>
<dbReference type="AlphaFoldDB" id="A0A239Q315"/>
<evidence type="ECO:0000313" key="2">
    <source>
        <dbReference type="Proteomes" id="UP000198307"/>
    </source>
</evidence>
<gene>
    <name evidence="1" type="ORF">SAMN05444959_12515</name>
</gene>
<dbReference type="RefSeq" id="WP_089346003.1">
    <property type="nucleotide sequence ID" value="NZ_CP067129.1"/>
</dbReference>
<accession>A0A239Q315</accession>
<dbReference type="EMBL" id="FZQB01000025">
    <property type="protein sequence ID" value="SNT76708.1"/>
    <property type="molecule type" value="Genomic_DNA"/>
</dbReference>
<dbReference type="OrthoDB" id="7770859at2"/>
<protein>
    <submittedName>
        <fullName evidence="1">Uncharacterized protein</fullName>
    </submittedName>
</protein>
<organism evidence="1 2">
    <name type="scientific">Paracoccus seriniphilus</name>
    <dbReference type="NCBI Taxonomy" id="184748"/>
    <lineage>
        <taxon>Bacteria</taxon>
        <taxon>Pseudomonadati</taxon>
        <taxon>Pseudomonadota</taxon>
        <taxon>Alphaproteobacteria</taxon>
        <taxon>Rhodobacterales</taxon>
        <taxon>Paracoccaceae</taxon>
        <taxon>Paracoccus</taxon>
    </lineage>
</organism>
<reference evidence="1 2" key="1">
    <citation type="submission" date="2017-07" db="EMBL/GenBank/DDBJ databases">
        <authorList>
            <person name="Sun Z.S."/>
            <person name="Albrecht U."/>
            <person name="Echele G."/>
            <person name="Lee C.C."/>
        </authorList>
    </citation>
    <scope>NUCLEOTIDE SEQUENCE [LARGE SCALE GENOMIC DNA]</scope>
    <source>
        <strain evidence="1 2">DSM 14827</strain>
    </source>
</reference>
<proteinExistence type="predicted"/>
<dbReference type="Proteomes" id="UP000198307">
    <property type="component" value="Unassembled WGS sequence"/>
</dbReference>
<sequence>MKILEASLMSSLQAARDAGIAPVYFAWIEGRNRDTGAVEGLGFWSGDEDHGFNVQTPSGGLTSRAYIGGCNLAISDPTYVADWTDNPITVSLSQIADAAQYLARGLDLRLAYVETHVSTWDGGQLSSNPQLHWIGIVDDAQISTPAAGGNGGISLTVRSELLSQMSTVNPAKSSDAHQKRRRAGDKFSIYSGMIASRKIQWWKE</sequence>
<name>A0A239Q315_9RHOB</name>